<keyword evidence="2" id="KW-1185">Reference proteome</keyword>
<reference evidence="1" key="1">
    <citation type="submission" date="2018-05" db="EMBL/GenBank/DDBJ databases">
        <title>Draft genome of Mucuna pruriens seed.</title>
        <authorList>
            <person name="Nnadi N.E."/>
            <person name="Vos R."/>
            <person name="Hasami M.H."/>
            <person name="Devisetty U.K."/>
            <person name="Aguiy J.C."/>
        </authorList>
    </citation>
    <scope>NUCLEOTIDE SEQUENCE [LARGE SCALE GENOMIC DNA]</scope>
    <source>
        <strain evidence="1">JCA_2017</strain>
    </source>
</reference>
<organism evidence="1 2">
    <name type="scientific">Mucuna pruriens</name>
    <name type="common">Velvet bean</name>
    <name type="synonym">Dolichos pruriens</name>
    <dbReference type="NCBI Taxonomy" id="157652"/>
    <lineage>
        <taxon>Eukaryota</taxon>
        <taxon>Viridiplantae</taxon>
        <taxon>Streptophyta</taxon>
        <taxon>Embryophyta</taxon>
        <taxon>Tracheophyta</taxon>
        <taxon>Spermatophyta</taxon>
        <taxon>Magnoliopsida</taxon>
        <taxon>eudicotyledons</taxon>
        <taxon>Gunneridae</taxon>
        <taxon>Pentapetalae</taxon>
        <taxon>rosids</taxon>
        <taxon>fabids</taxon>
        <taxon>Fabales</taxon>
        <taxon>Fabaceae</taxon>
        <taxon>Papilionoideae</taxon>
        <taxon>50 kb inversion clade</taxon>
        <taxon>NPAAA clade</taxon>
        <taxon>indigoferoid/millettioid clade</taxon>
        <taxon>Phaseoleae</taxon>
        <taxon>Mucuna</taxon>
    </lineage>
</organism>
<dbReference type="Proteomes" id="UP000257109">
    <property type="component" value="Unassembled WGS sequence"/>
</dbReference>
<name>A0A371GAZ3_MUCPR</name>
<comment type="caution">
    <text evidence="1">The sequence shown here is derived from an EMBL/GenBank/DDBJ whole genome shotgun (WGS) entry which is preliminary data.</text>
</comment>
<feature type="non-terminal residue" evidence="1">
    <location>
        <position position="1"/>
    </location>
</feature>
<dbReference type="STRING" id="157652.A0A371GAZ3"/>
<gene>
    <name evidence="1" type="ORF">CR513_30768</name>
</gene>
<dbReference type="EMBL" id="QJKJ01006144">
    <property type="protein sequence ID" value="RDX87724.1"/>
    <property type="molecule type" value="Genomic_DNA"/>
</dbReference>
<dbReference type="AlphaFoldDB" id="A0A371GAZ3"/>
<evidence type="ECO:0000313" key="2">
    <source>
        <dbReference type="Proteomes" id="UP000257109"/>
    </source>
</evidence>
<dbReference type="OrthoDB" id="1751260at2759"/>
<dbReference type="Gene3D" id="3.40.50.300">
    <property type="entry name" value="P-loop containing nucleotide triphosphate hydrolases"/>
    <property type="match status" value="1"/>
</dbReference>
<sequence length="252" mass="28365">MESSSNGDRYGRTMIFIISPTESLLPFASIFVRPLLNTSTWSPVFTKIALFLEGGISTHLPSLKNSRPGTWSSWSNRMMPHASICSLSPLTSSRCGHLGYLATFVPMLSPLLQENASFMLSLTDPSSLEKFGIFLMLEMGRCQMKKALSQSVSECIGATTLDEYMKHIGEMIPARLRERYEIHHKLRHTNEALVVTAQLSYQYIRFLNLGSYNGLHKEQKLLSACLSCEAHSSRIVGNTFVFIELERTTRDM</sequence>
<protein>
    <submittedName>
        <fullName evidence="1">Uncharacterized protein</fullName>
    </submittedName>
</protein>
<dbReference type="InterPro" id="IPR027417">
    <property type="entry name" value="P-loop_NTPase"/>
</dbReference>
<evidence type="ECO:0000313" key="1">
    <source>
        <dbReference type="EMBL" id="RDX87724.1"/>
    </source>
</evidence>
<proteinExistence type="predicted"/>
<accession>A0A371GAZ3</accession>